<evidence type="ECO:0000313" key="9">
    <source>
        <dbReference type="Proteomes" id="UP000308530"/>
    </source>
</evidence>
<evidence type="ECO:0000256" key="1">
    <source>
        <dbReference type="ARBA" id="ARBA00022475"/>
    </source>
</evidence>
<dbReference type="EMBL" id="CP058350">
    <property type="protein sequence ID" value="QLF69190.1"/>
    <property type="molecule type" value="Genomic_DNA"/>
</dbReference>
<feature type="compositionally biased region" description="Basic and acidic residues" evidence="5">
    <location>
        <begin position="91"/>
        <end position="102"/>
    </location>
</feature>
<evidence type="ECO:0000256" key="2">
    <source>
        <dbReference type="ARBA" id="ARBA00022692"/>
    </source>
</evidence>
<dbReference type="Proteomes" id="UP000308530">
    <property type="component" value="Chromosome"/>
</dbReference>
<dbReference type="Pfam" id="PF06305">
    <property type="entry name" value="LapA_dom"/>
    <property type="match status" value="1"/>
</dbReference>
<reference evidence="8 9" key="1">
    <citation type="submission" date="2020-06" db="EMBL/GenBank/DDBJ databases">
        <title>Genome sequence of Rhizobium sp strain ADMK78.</title>
        <authorList>
            <person name="Rahi P."/>
        </authorList>
    </citation>
    <scope>NUCLEOTIDE SEQUENCE [LARGE SCALE GENOMIC DNA]</scope>
    <source>
        <strain evidence="8 9">ADMK78</strain>
    </source>
</reference>
<keyword evidence="1" id="KW-1003">Cell membrane</keyword>
<feature type="region of interest" description="Disordered" evidence="5">
    <location>
        <begin position="81"/>
        <end position="114"/>
    </location>
</feature>
<keyword evidence="3 6" id="KW-1133">Transmembrane helix</keyword>
<evidence type="ECO:0000256" key="6">
    <source>
        <dbReference type="SAM" id="Phobius"/>
    </source>
</evidence>
<evidence type="ECO:0000256" key="3">
    <source>
        <dbReference type="ARBA" id="ARBA00022989"/>
    </source>
</evidence>
<dbReference type="RefSeq" id="WP_138285677.1">
    <property type="nucleotide sequence ID" value="NZ_CP058350.1"/>
</dbReference>
<gene>
    <name evidence="8" type="ORF">FE840_006355</name>
</gene>
<proteinExistence type="predicted"/>
<feature type="domain" description="Lipopolysaccharide assembly protein A" evidence="7">
    <location>
        <begin position="43"/>
        <end position="91"/>
    </location>
</feature>
<evidence type="ECO:0000259" key="7">
    <source>
        <dbReference type="Pfam" id="PF06305"/>
    </source>
</evidence>
<keyword evidence="2 6" id="KW-0812">Transmembrane</keyword>
<keyword evidence="9" id="KW-1185">Reference proteome</keyword>
<feature type="transmembrane region" description="Helical" evidence="6">
    <location>
        <begin position="50"/>
        <end position="71"/>
    </location>
</feature>
<name>A0ABX6QM79_9HYPH</name>
<sequence length="114" mass="12622">MFSRLVALVVFVPLGLVLIVLAVANRQDVTLALNPFNPADQMLSVSAPLFVMLILSVILGLLLGFVIAWISQSKHRKRARREAKAAQHWQTEADRHKTRAEEIAGQGLPQIAMK</sequence>
<dbReference type="InterPro" id="IPR010445">
    <property type="entry name" value="LapA_dom"/>
</dbReference>
<accession>A0ABX6QM79</accession>
<protein>
    <submittedName>
        <fullName evidence="8">DUF1049 domain-containing protein</fullName>
    </submittedName>
</protein>
<evidence type="ECO:0000313" key="8">
    <source>
        <dbReference type="EMBL" id="QLF69190.1"/>
    </source>
</evidence>
<keyword evidence="4 6" id="KW-0472">Membrane</keyword>
<organism evidence="8 9">
    <name type="scientific">Peteryoungia desertarenae</name>
    <dbReference type="NCBI Taxonomy" id="1813451"/>
    <lineage>
        <taxon>Bacteria</taxon>
        <taxon>Pseudomonadati</taxon>
        <taxon>Pseudomonadota</taxon>
        <taxon>Alphaproteobacteria</taxon>
        <taxon>Hyphomicrobiales</taxon>
        <taxon>Rhizobiaceae</taxon>
        <taxon>Peteryoungia</taxon>
    </lineage>
</organism>
<evidence type="ECO:0000256" key="4">
    <source>
        <dbReference type="ARBA" id="ARBA00023136"/>
    </source>
</evidence>
<evidence type="ECO:0000256" key="5">
    <source>
        <dbReference type="SAM" id="MobiDB-lite"/>
    </source>
</evidence>